<dbReference type="EMBL" id="JAGYPE010000006">
    <property type="protein sequence ID" value="MBS4185928.1"/>
    <property type="molecule type" value="Genomic_DNA"/>
</dbReference>
<evidence type="ECO:0000313" key="2">
    <source>
        <dbReference type="EMBL" id="MCH6265384.1"/>
    </source>
</evidence>
<name>A0A942T6F0_9BACI</name>
<dbReference type="EMBL" id="JAGYPE020000009">
    <property type="protein sequence ID" value="MCH6265384.1"/>
    <property type="molecule type" value="Genomic_DNA"/>
</dbReference>
<gene>
    <name evidence="2" type="ORF">KHB02_007560</name>
    <name evidence="1" type="ORF">KHB02_31545</name>
</gene>
<proteinExistence type="predicted"/>
<evidence type="ECO:0000313" key="1">
    <source>
        <dbReference type="EMBL" id="MBS4185928.1"/>
    </source>
</evidence>
<reference evidence="1" key="1">
    <citation type="submission" date="2021-05" db="EMBL/GenBank/DDBJ databases">
        <title>Novel Bacillus species.</title>
        <authorList>
            <person name="Liu G."/>
        </authorList>
    </citation>
    <scope>NUCLEOTIDE SEQUENCE</scope>
    <source>
        <strain evidence="1 3">FJAT-50051</strain>
    </source>
</reference>
<evidence type="ECO:0000313" key="3">
    <source>
        <dbReference type="Proteomes" id="UP000677265"/>
    </source>
</evidence>
<sequence length="169" mass="18293">MGKTTDFTFAGNIHVQTMERQCGIFIGEQNTAIGWSAHGKQNSVFGSIGGQSNLLLCNTSILIDPDIVDTPIDDRDIHIALENSSDENNLTNLNLNSVNVNSMQPGSSVFVGKGHVNGIDGNQKENTNHGNLNGNNIQLMGNINITDDQDTIDAVMDDRDIKIAIIEKE</sequence>
<comment type="caution">
    <text evidence="1">The sequence shown here is derived from an EMBL/GenBank/DDBJ whole genome shotgun (WGS) entry which is preliminary data.</text>
</comment>
<accession>A0A942T6F0</accession>
<dbReference type="RefSeq" id="WP_213145732.1">
    <property type="nucleotide sequence ID" value="NZ_JAGYPE020000009.1"/>
</dbReference>
<dbReference type="Proteomes" id="UP000677265">
    <property type="component" value="Unassembled WGS sequence"/>
</dbReference>
<protein>
    <submittedName>
        <fullName evidence="1">Uncharacterized protein</fullName>
    </submittedName>
</protein>
<organism evidence="1">
    <name type="scientific">Neobacillus citreus</name>
    <dbReference type="NCBI Taxonomy" id="2833578"/>
    <lineage>
        <taxon>Bacteria</taxon>
        <taxon>Bacillati</taxon>
        <taxon>Bacillota</taxon>
        <taxon>Bacilli</taxon>
        <taxon>Bacillales</taxon>
        <taxon>Bacillaceae</taxon>
        <taxon>Neobacillus</taxon>
    </lineage>
</organism>
<dbReference type="AlphaFoldDB" id="A0A942T6F0"/>
<keyword evidence="3" id="KW-1185">Reference proteome</keyword>